<dbReference type="GeneID" id="93526938"/>
<dbReference type="EMBL" id="CP068108">
    <property type="protein sequence ID" value="QQU01060.1"/>
    <property type="molecule type" value="Genomic_DNA"/>
</dbReference>
<proteinExistence type="predicted"/>
<accession>A0A9Q6ZGK7</accession>
<dbReference type="SUPFAM" id="SSF49723">
    <property type="entry name" value="Lipase/lipooxygenase domain (PLAT/LH2 domain)"/>
    <property type="match status" value="1"/>
</dbReference>
<sequence>MSTYKFKIKTGDEVYAGTDSNIFLILKGNKLSSREVRLNGYITGNAFERNQTDKFEIPFEDFGGDCGKIYELAIRSDCKYMGSDWLLSDIKVERVAKEETNLNTPSTFKYDQWIKDKGTKTLSISDTVKSKYVVVNSTEVCKRVPLFVPSKSKYNKVLTEEFEYSISKSEINTIEVTTEIKTEIEVHHKSESKAEFEVVEKLAKGSSNVVNEAILKMMFNKKIFESKINEYKYNETRKFTTKDEITIDNSSSEKTKNCEVLYYVTKTETYTLVDGIFILNFKANTSYDFGGVRDLETNKMLIETPIHMLYENLLLKERYIGDPARHHLHIGIKMPHYKEGNNKSTQIGIGYYEDYKQESLQAVIDYLHTRNEKESGRNACIAWCEDQLENLQ</sequence>
<organism evidence="2 3">
    <name type="scientific">Myroides odoratus</name>
    <name type="common">Flavobacterium odoratum</name>
    <dbReference type="NCBI Taxonomy" id="256"/>
    <lineage>
        <taxon>Bacteria</taxon>
        <taxon>Pseudomonadati</taxon>
        <taxon>Bacteroidota</taxon>
        <taxon>Flavobacteriia</taxon>
        <taxon>Flavobacteriales</taxon>
        <taxon>Flavobacteriaceae</taxon>
        <taxon>Myroides</taxon>
    </lineage>
</organism>
<gene>
    <name evidence="2" type="ORF">I6I88_04700</name>
</gene>
<protein>
    <recommendedName>
        <fullName evidence="1">PLAT domain-containing protein</fullName>
    </recommendedName>
</protein>
<evidence type="ECO:0000259" key="1">
    <source>
        <dbReference type="PROSITE" id="PS50095"/>
    </source>
</evidence>
<dbReference type="Proteomes" id="UP000596202">
    <property type="component" value="Chromosome"/>
</dbReference>
<dbReference type="PANTHER" id="PTHR45901">
    <property type="entry name" value="PROTEIN CBG12474"/>
    <property type="match status" value="1"/>
</dbReference>
<dbReference type="Gene3D" id="2.60.60.20">
    <property type="entry name" value="PLAT/LH2 domain"/>
    <property type="match status" value="1"/>
</dbReference>
<name>A0A9Q6ZGK7_MYROD</name>
<dbReference type="PROSITE" id="PS50095">
    <property type="entry name" value="PLAT"/>
    <property type="match status" value="1"/>
</dbReference>
<dbReference type="Pfam" id="PF01477">
    <property type="entry name" value="PLAT"/>
    <property type="match status" value="1"/>
</dbReference>
<feature type="domain" description="PLAT" evidence="1">
    <location>
        <begin position="2"/>
        <end position="128"/>
    </location>
</feature>
<dbReference type="InterPro" id="IPR052970">
    <property type="entry name" value="Inner_ear_hair_cell_LOXHD"/>
</dbReference>
<reference evidence="2 3" key="1">
    <citation type="submission" date="2021-01" db="EMBL/GenBank/DDBJ databases">
        <title>FDA dAtabase for Regulatory Grade micrObial Sequences (FDA-ARGOS): Supporting development and validation of Infectious Disease Dx tests.</title>
        <authorList>
            <person name="Sproer C."/>
            <person name="Gronow S."/>
            <person name="Severitt S."/>
            <person name="Schroder I."/>
            <person name="Tallon L."/>
            <person name="Sadzewicz L."/>
            <person name="Zhao X."/>
            <person name="Boylan J."/>
            <person name="Ott S."/>
            <person name="Bowen H."/>
            <person name="Vavikolanu K."/>
            <person name="Mehta A."/>
            <person name="Aluvathingal J."/>
            <person name="Nadendla S."/>
            <person name="Lowell S."/>
            <person name="Myers T."/>
            <person name="Yan Y."/>
            <person name="Sichtig H."/>
        </authorList>
    </citation>
    <scope>NUCLEOTIDE SEQUENCE [LARGE SCALE GENOMIC DNA]</scope>
    <source>
        <strain evidence="2 3">FDAARGOS_1131</strain>
    </source>
</reference>
<evidence type="ECO:0000313" key="3">
    <source>
        <dbReference type="Proteomes" id="UP000596202"/>
    </source>
</evidence>
<dbReference type="PANTHER" id="PTHR45901:SF3">
    <property type="entry name" value="LIPOXYGENASE HOMOLOGY DOMAIN-CONTAINING PROTEIN 1"/>
    <property type="match status" value="1"/>
</dbReference>
<dbReference type="AlphaFoldDB" id="A0A9Q6ZGK7"/>
<dbReference type="InterPro" id="IPR036392">
    <property type="entry name" value="PLAT/LH2_dom_sf"/>
</dbReference>
<dbReference type="RefSeq" id="WP_002991287.1">
    <property type="nucleotide sequence ID" value="NZ_CP068108.1"/>
</dbReference>
<dbReference type="InterPro" id="IPR001024">
    <property type="entry name" value="PLAT/LH2_dom"/>
</dbReference>
<evidence type="ECO:0000313" key="2">
    <source>
        <dbReference type="EMBL" id="QQU01060.1"/>
    </source>
</evidence>
<dbReference type="OrthoDB" id="57050at2"/>